<dbReference type="InterPro" id="IPR006047">
    <property type="entry name" value="GH13_cat_dom"/>
</dbReference>
<dbReference type="EMBL" id="JAVDYB010000001">
    <property type="protein sequence ID" value="MDR7274828.1"/>
    <property type="molecule type" value="Genomic_DNA"/>
</dbReference>
<dbReference type="Gene3D" id="3.20.20.80">
    <property type="entry name" value="Glycosidases"/>
    <property type="match status" value="1"/>
</dbReference>
<dbReference type="RefSeq" id="WP_310365006.1">
    <property type="nucleotide sequence ID" value="NZ_JAVDYB010000001.1"/>
</dbReference>
<evidence type="ECO:0000313" key="2">
    <source>
        <dbReference type="EMBL" id="MDR7274828.1"/>
    </source>
</evidence>
<protein>
    <submittedName>
        <fullName evidence="2">Glycosidase</fullName>
    </submittedName>
</protein>
<proteinExistence type="predicted"/>
<dbReference type="CDD" id="cd11352">
    <property type="entry name" value="AmyAc_5"/>
    <property type="match status" value="1"/>
</dbReference>
<keyword evidence="3" id="KW-1185">Reference proteome</keyword>
<organism evidence="2 3">
    <name type="scientific">Catenuloplanes atrovinosus</name>
    <dbReference type="NCBI Taxonomy" id="137266"/>
    <lineage>
        <taxon>Bacteria</taxon>
        <taxon>Bacillati</taxon>
        <taxon>Actinomycetota</taxon>
        <taxon>Actinomycetes</taxon>
        <taxon>Micromonosporales</taxon>
        <taxon>Micromonosporaceae</taxon>
        <taxon>Catenuloplanes</taxon>
    </lineage>
</organism>
<dbReference type="GO" id="GO:0016798">
    <property type="term" value="F:hydrolase activity, acting on glycosyl bonds"/>
    <property type="evidence" value="ECO:0007669"/>
    <property type="project" value="UniProtKB-KW"/>
</dbReference>
<gene>
    <name evidence="2" type="ORF">J2S41_001606</name>
</gene>
<keyword evidence="2" id="KW-0378">Hydrolase</keyword>
<accession>A0AAE4C8C0</accession>
<dbReference type="PANTHER" id="PTHR10357:SF209">
    <property type="entry name" value="PERIPLASMIC ALPHA-AMYLASE"/>
    <property type="match status" value="1"/>
</dbReference>
<evidence type="ECO:0000259" key="1">
    <source>
        <dbReference type="SMART" id="SM00642"/>
    </source>
</evidence>
<dbReference type="PANTHER" id="PTHR10357">
    <property type="entry name" value="ALPHA-AMYLASE FAMILY MEMBER"/>
    <property type="match status" value="1"/>
</dbReference>
<feature type="domain" description="Glycosyl hydrolase family 13 catalytic" evidence="1">
    <location>
        <begin position="31"/>
        <end position="484"/>
    </location>
</feature>
<evidence type="ECO:0000313" key="3">
    <source>
        <dbReference type="Proteomes" id="UP001183643"/>
    </source>
</evidence>
<dbReference type="SMART" id="SM00642">
    <property type="entry name" value="Aamy"/>
    <property type="match status" value="1"/>
</dbReference>
<dbReference type="AlphaFoldDB" id="A0AAE4C8C0"/>
<dbReference type="GO" id="GO:0005975">
    <property type="term" value="P:carbohydrate metabolic process"/>
    <property type="evidence" value="ECO:0007669"/>
    <property type="project" value="InterPro"/>
</dbReference>
<keyword evidence="2" id="KW-0326">Glycosidase</keyword>
<dbReference type="SUPFAM" id="SSF51445">
    <property type="entry name" value="(Trans)glycosidases"/>
    <property type="match status" value="1"/>
</dbReference>
<dbReference type="Proteomes" id="UP001183643">
    <property type="component" value="Unassembled WGS sequence"/>
</dbReference>
<name>A0AAE4C8C0_9ACTN</name>
<sequence length="601" mass="66383">MRSVDDIDFARLTDRAFHPSPVAWEDEVLYFLMVDRFSDGRERDWRDNDGVTVAFGETPPLRPENHGNAMGTEAERAAWRDAGERWAGGTLRGLRGKLGYLRRLGITAVWVSPILKQVPGAESYHGYGTQDFLDVDPHFGTAADLRDLVAAAHGMGIRVILDVVLNHTGDVFDYAVPSPVWDGGTVFPVAGFRDAEGKPTLPFGPLTDRDTGVWPAELQDLGTFTRAGRIRDWDHWPEYLRGDFQALKDVALLRPDGGPSTALVALTRAYQFWLAFADLDGFRVDTVKHMDPAAARYFASSIHEFAVSIGKENFYLIAEITGPRSFAYRTLEAVGMDAALGIADVQDHLEWLVKGRQRPAEYFGLFRDALQDGKDSHTWYRNRVVTGYDDHDQVRKGARKARFAATEHGDRLAVAALALNAATLGIPCVYYGSEQLFDGEGGDDRYLREAMFGGAFGPFRSRGRHAFDEDHPVYRQLARILAVRRAVPALRRGRQYLRPISGDGEHFGLPEPVGDGPMRSVVPWSRIFAGREVVCAINTDPFLPRTAWVTVDAALHPPGSVLTCLFNTDQHHEGTTVSASARNGSAILITVPAGGFVVFGS</sequence>
<dbReference type="Pfam" id="PF00128">
    <property type="entry name" value="Alpha-amylase"/>
    <property type="match status" value="1"/>
</dbReference>
<reference evidence="2" key="1">
    <citation type="submission" date="2023-07" db="EMBL/GenBank/DDBJ databases">
        <title>Sequencing the genomes of 1000 actinobacteria strains.</title>
        <authorList>
            <person name="Klenk H.-P."/>
        </authorList>
    </citation>
    <scope>NUCLEOTIDE SEQUENCE</scope>
    <source>
        <strain evidence="2">DSM 44707</strain>
    </source>
</reference>
<comment type="caution">
    <text evidence="2">The sequence shown here is derived from an EMBL/GenBank/DDBJ whole genome shotgun (WGS) entry which is preliminary data.</text>
</comment>
<dbReference type="InterPro" id="IPR017853">
    <property type="entry name" value="GH"/>
</dbReference>